<accession>A0A931N4B0</accession>
<sequence length="125" mass="13288">MTEYLTVGDLLKVNAAVLGAEWPAIRDAGLVAAAAARPAATVFGEDAYPDLAGKVAAMMHSLVRSHPFLDGNKRTGWVAARLLARLNDHTIALTENEAFDLVVELAAVDTEVPALAKRLKVEPIT</sequence>
<dbReference type="InterPro" id="IPR053737">
    <property type="entry name" value="Type_II_TA_Toxin"/>
</dbReference>
<dbReference type="InterPro" id="IPR006440">
    <property type="entry name" value="Doc"/>
</dbReference>
<keyword evidence="3" id="KW-1185">Reference proteome</keyword>
<protein>
    <submittedName>
        <fullName evidence="2">Type II toxin-antitoxin system death-on-curing family toxin</fullName>
    </submittedName>
</protein>
<comment type="caution">
    <text evidence="2">The sequence shown here is derived from an EMBL/GenBank/DDBJ whole genome shotgun (WGS) entry which is preliminary data.</text>
</comment>
<dbReference type="InterPro" id="IPR036597">
    <property type="entry name" value="Fido-like_dom_sf"/>
</dbReference>
<dbReference type="Pfam" id="PF02661">
    <property type="entry name" value="Fic"/>
    <property type="match status" value="1"/>
</dbReference>
<dbReference type="NCBIfam" id="TIGR01550">
    <property type="entry name" value="DOC_P1"/>
    <property type="match status" value="1"/>
</dbReference>
<reference evidence="2" key="1">
    <citation type="submission" date="2020-11" db="EMBL/GenBank/DDBJ databases">
        <title>Nocardia NEAU-351.nov., a novel actinomycete isolated from the cow dung.</title>
        <authorList>
            <person name="Zhang X."/>
        </authorList>
    </citation>
    <scope>NUCLEOTIDE SEQUENCE</scope>
    <source>
        <strain evidence="2">NEAU-351</strain>
    </source>
</reference>
<organism evidence="2 3">
    <name type="scientific">Nocardia bovistercoris</name>
    <dbReference type="NCBI Taxonomy" id="2785916"/>
    <lineage>
        <taxon>Bacteria</taxon>
        <taxon>Bacillati</taxon>
        <taxon>Actinomycetota</taxon>
        <taxon>Actinomycetes</taxon>
        <taxon>Mycobacteriales</taxon>
        <taxon>Nocardiaceae</taxon>
        <taxon>Nocardia</taxon>
    </lineage>
</organism>
<proteinExistence type="predicted"/>
<feature type="domain" description="Fido" evidence="1">
    <location>
        <begin position="5"/>
        <end position="125"/>
    </location>
</feature>
<evidence type="ECO:0000313" key="3">
    <source>
        <dbReference type="Proteomes" id="UP000655751"/>
    </source>
</evidence>
<evidence type="ECO:0000313" key="2">
    <source>
        <dbReference type="EMBL" id="MBH0781550.1"/>
    </source>
</evidence>
<name>A0A931N4B0_9NOCA</name>
<dbReference type="InterPro" id="IPR003812">
    <property type="entry name" value="Fido"/>
</dbReference>
<dbReference type="EMBL" id="JADMLG010000026">
    <property type="protein sequence ID" value="MBH0781550.1"/>
    <property type="molecule type" value="Genomic_DNA"/>
</dbReference>
<dbReference type="PROSITE" id="PS51459">
    <property type="entry name" value="FIDO"/>
    <property type="match status" value="1"/>
</dbReference>
<dbReference type="Proteomes" id="UP000655751">
    <property type="component" value="Unassembled WGS sequence"/>
</dbReference>
<evidence type="ECO:0000259" key="1">
    <source>
        <dbReference type="PROSITE" id="PS51459"/>
    </source>
</evidence>
<dbReference type="PANTHER" id="PTHR39426:SF1">
    <property type="entry name" value="HOMOLOGY TO DEATH-ON-CURING PROTEIN OF PHAGE P1"/>
    <property type="match status" value="1"/>
</dbReference>
<dbReference type="GO" id="GO:0016301">
    <property type="term" value="F:kinase activity"/>
    <property type="evidence" value="ECO:0007669"/>
    <property type="project" value="InterPro"/>
</dbReference>
<gene>
    <name evidence="2" type="ORF">IT779_35295</name>
</gene>
<dbReference type="Gene3D" id="1.20.120.1870">
    <property type="entry name" value="Fic/DOC protein, Fido domain"/>
    <property type="match status" value="1"/>
</dbReference>
<dbReference type="SUPFAM" id="SSF140931">
    <property type="entry name" value="Fic-like"/>
    <property type="match status" value="1"/>
</dbReference>
<dbReference type="PANTHER" id="PTHR39426">
    <property type="entry name" value="HOMOLOGY TO DEATH-ON-CURING PROTEIN OF PHAGE P1"/>
    <property type="match status" value="1"/>
</dbReference>
<dbReference type="RefSeq" id="WP_196153838.1">
    <property type="nucleotide sequence ID" value="NZ_JADMLG010000026.1"/>
</dbReference>
<dbReference type="AlphaFoldDB" id="A0A931N4B0"/>